<gene>
    <name evidence="2" type="ORF">ACJDUG_15890</name>
</gene>
<name>A0ABW8T936_9CLOT</name>
<protein>
    <submittedName>
        <fullName evidence="2">DsDNA nuclease domain-containing protein</fullName>
    </submittedName>
</protein>
<dbReference type="Pfam" id="PF14130">
    <property type="entry name" value="Cap4_nuclease"/>
    <property type="match status" value="1"/>
</dbReference>
<dbReference type="Proteomes" id="UP001623591">
    <property type="component" value="Unassembled WGS sequence"/>
</dbReference>
<feature type="domain" description="CD-NTase associated protein 4-like DNA endonuclease" evidence="1">
    <location>
        <begin position="14"/>
        <end position="224"/>
    </location>
</feature>
<reference evidence="2 3" key="1">
    <citation type="submission" date="2024-11" db="EMBL/GenBank/DDBJ databases">
        <authorList>
            <person name="Heng Y.C."/>
            <person name="Lim A.C.H."/>
            <person name="Lee J.K.Y."/>
            <person name="Kittelmann S."/>
        </authorList>
    </citation>
    <scope>NUCLEOTIDE SEQUENCE [LARGE SCALE GENOMIC DNA]</scope>
    <source>
        <strain evidence="2 3">WILCCON 0185</strain>
    </source>
</reference>
<evidence type="ECO:0000313" key="2">
    <source>
        <dbReference type="EMBL" id="MFL0248430.1"/>
    </source>
</evidence>
<proteinExistence type="predicted"/>
<sequence>MLNDVLSSELREQAGANSFNRFDYQVHWIVYHMIQEFKKGKEFLIFCEFHDDMAESSCIDKPDCLEFFQIKTNDTKKKWKLKDLLKIDKKSHSFLGFIFYNFMKFNSECKKCHFVSNIEPDENILKWQSVIEDGKILKDENLQLYEYIKNLIRKEFNSEAENVFDTTYDKFIQNTFIYYGDLPLQQYEKIVLGEFSDLLNDKNIYVSSSNKILRDIIENVRKKSKTKISTPISFKTLKDKKAVSSEVFKIVQEKMEKLPKKEQLYDEIEEVLMEKGYSKLYSRNLIRILRKHHSKMLDVSNSLYIDNCEEAYLSIENMIEDNAFRIEELSVLKDKAILACKNIIDDNDDINEFLVEAMLYERLLSE</sequence>
<evidence type="ECO:0000259" key="1">
    <source>
        <dbReference type="Pfam" id="PF14130"/>
    </source>
</evidence>
<comment type="caution">
    <text evidence="2">The sequence shown here is derived from an EMBL/GenBank/DDBJ whole genome shotgun (WGS) entry which is preliminary data.</text>
</comment>
<dbReference type="InterPro" id="IPR025382">
    <property type="entry name" value="Cap4-like_endonuclease_dom"/>
</dbReference>
<organism evidence="2 3">
    <name type="scientific">Candidatus Clostridium stratigraminis</name>
    <dbReference type="NCBI Taxonomy" id="3381661"/>
    <lineage>
        <taxon>Bacteria</taxon>
        <taxon>Bacillati</taxon>
        <taxon>Bacillota</taxon>
        <taxon>Clostridia</taxon>
        <taxon>Eubacteriales</taxon>
        <taxon>Clostridiaceae</taxon>
        <taxon>Clostridium</taxon>
    </lineage>
</organism>
<dbReference type="RefSeq" id="WP_406770861.1">
    <property type="nucleotide sequence ID" value="NZ_JBJHZZ010000017.1"/>
</dbReference>
<keyword evidence="3" id="KW-1185">Reference proteome</keyword>
<accession>A0ABW8T936</accession>
<dbReference type="EMBL" id="JBJHZZ010000017">
    <property type="protein sequence ID" value="MFL0248430.1"/>
    <property type="molecule type" value="Genomic_DNA"/>
</dbReference>
<evidence type="ECO:0000313" key="3">
    <source>
        <dbReference type="Proteomes" id="UP001623591"/>
    </source>
</evidence>